<dbReference type="EMBL" id="GBRH01178178">
    <property type="protein sequence ID" value="JAE19718.1"/>
    <property type="molecule type" value="Transcribed_RNA"/>
</dbReference>
<organism evidence="2">
    <name type="scientific">Arundo donax</name>
    <name type="common">Giant reed</name>
    <name type="synonym">Donax arundinaceus</name>
    <dbReference type="NCBI Taxonomy" id="35708"/>
    <lineage>
        <taxon>Eukaryota</taxon>
        <taxon>Viridiplantae</taxon>
        <taxon>Streptophyta</taxon>
        <taxon>Embryophyta</taxon>
        <taxon>Tracheophyta</taxon>
        <taxon>Spermatophyta</taxon>
        <taxon>Magnoliopsida</taxon>
        <taxon>Liliopsida</taxon>
        <taxon>Poales</taxon>
        <taxon>Poaceae</taxon>
        <taxon>PACMAD clade</taxon>
        <taxon>Arundinoideae</taxon>
        <taxon>Arundineae</taxon>
        <taxon>Arundo</taxon>
    </lineage>
</organism>
<proteinExistence type="predicted"/>
<feature type="region of interest" description="Disordered" evidence="1">
    <location>
        <begin position="58"/>
        <end position="106"/>
    </location>
</feature>
<feature type="compositionally biased region" description="Pro residues" evidence="1">
    <location>
        <begin position="84"/>
        <end position="94"/>
    </location>
</feature>
<accession>A0A0A9GGB9</accession>
<feature type="region of interest" description="Disordered" evidence="1">
    <location>
        <begin position="1"/>
        <end position="32"/>
    </location>
</feature>
<dbReference type="AlphaFoldDB" id="A0A0A9GGB9"/>
<sequence length="142" mass="14741">MARCTGCDEGTVSSSRYMSSFAPSQPASSAGVPTAALWSLPSSHQLGTGGANTVELAFKPSSTSRSTPSPSCSRQAGGHRKPPLLVPPPLPPSSSPSSSPPHFSRNRIQLRQGCSCAAIRRPWPSNDSASTFLPSAFLYGPV</sequence>
<feature type="compositionally biased region" description="Low complexity" evidence="1">
    <location>
        <begin position="60"/>
        <end position="74"/>
    </location>
</feature>
<reference evidence="2" key="2">
    <citation type="journal article" date="2015" name="Data Brief">
        <title>Shoot transcriptome of the giant reed, Arundo donax.</title>
        <authorList>
            <person name="Barrero R.A."/>
            <person name="Guerrero F.D."/>
            <person name="Moolhuijzen P."/>
            <person name="Goolsby J.A."/>
            <person name="Tidwell J."/>
            <person name="Bellgard S.E."/>
            <person name="Bellgard M.I."/>
        </authorList>
    </citation>
    <scope>NUCLEOTIDE SEQUENCE</scope>
    <source>
        <tissue evidence="2">Shoot tissue taken approximately 20 cm above the soil surface</tissue>
    </source>
</reference>
<evidence type="ECO:0000256" key="1">
    <source>
        <dbReference type="SAM" id="MobiDB-lite"/>
    </source>
</evidence>
<protein>
    <submittedName>
        <fullName evidence="2">Uncharacterized protein</fullName>
    </submittedName>
</protein>
<reference evidence="2" key="1">
    <citation type="submission" date="2014-09" db="EMBL/GenBank/DDBJ databases">
        <authorList>
            <person name="Magalhaes I.L.F."/>
            <person name="Oliveira U."/>
            <person name="Santos F.R."/>
            <person name="Vidigal T.H.D.A."/>
            <person name="Brescovit A.D."/>
            <person name="Santos A.J."/>
        </authorList>
    </citation>
    <scope>NUCLEOTIDE SEQUENCE</scope>
    <source>
        <tissue evidence="2">Shoot tissue taken approximately 20 cm above the soil surface</tissue>
    </source>
</reference>
<name>A0A0A9GGB9_ARUDO</name>
<evidence type="ECO:0000313" key="2">
    <source>
        <dbReference type="EMBL" id="JAE19718.1"/>
    </source>
</evidence>
<feature type="compositionally biased region" description="Low complexity" evidence="1">
    <location>
        <begin position="19"/>
        <end position="30"/>
    </location>
</feature>